<gene>
    <name evidence="1" type="ORF">FVR03_04845</name>
</gene>
<comment type="caution">
    <text evidence="1">The sequence shown here is derived from an EMBL/GenBank/DDBJ whole genome shotgun (WGS) entry which is preliminary data.</text>
</comment>
<reference evidence="1 2" key="1">
    <citation type="submission" date="2019-08" db="EMBL/GenBank/DDBJ databases">
        <authorList>
            <person name="Shi S."/>
        </authorList>
    </citation>
    <scope>NUCLEOTIDE SEQUENCE [LARGE SCALE GENOMIC DNA]</scope>
    <source>
        <strain evidence="1 2">GY10130</strain>
    </source>
</reference>
<accession>A0A5C8KBD2</accession>
<evidence type="ECO:0008006" key="3">
    <source>
        <dbReference type="Google" id="ProtNLM"/>
    </source>
</evidence>
<organism evidence="1 2">
    <name type="scientific">Pontibacter qinzhouensis</name>
    <dbReference type="NCBI Taxonomy" id="2603253"/>
    <lineage>
        <taxon>Bacteria</taxon>
        <taxon>Pseudomonadati</taxon>
        <taxon>Bacteroidota</taxon>
        <taxon>Cytophagia</taxon>
        <taxon>Cytophagales</taxon>
        <taxon>Hymenobacteraceae</taxon>
        <taxon>Pontibacter</taxon>
    </lineage>
</organism>
<dbReference type="EMBL" id="VRTY01000012">
    <property type="protein sequence ID" value="TXK50514.1"/>
    <property type="molecule type" value="Genomic_DNA"/>
</dbReference>
<name>A0A5C8KBD2_9BACT</name>
<keyword evidence="2" id="KW-1185">Reference proteome</keyword>
<sequence>MAYLHSTLTRPANMLLHINNVIQMRYSASADVLTVKWPDVRGVAVPELRYAFEMMGDVLRHYDIKKLLIDSSSNATEIVPTAYLQLMEELLGTFTATRLQKVARLSASNSAKEAILTFYTSLVAGKKLKGILFSNFYVKKEAITWLTNN</sequence>
<protein>
    <recommendedName>
        <fullName evidence="3">STAS/SEC14 domain-containing protein</fullName>
    </recommendedName>
</protein>
<evidence type="ECO:0000313" key="1">
    <source>
        <dbReference type="EMBL" id="TXK50514.1"/>
    </source>
</evidence>
<proteinExistence type="predicted"/>
<dbReference type="AlphaFoldDB" id="A0A5C8KBD2"/>
<evidence type="ECO:0000313" key="2">
    <source>
        <dbReference type="Proteomes" id="UP000321926"/>
    </source>
</evidence>
<dbReference type="Proteomes" id="UP000321926">
    <property type="component" value="Unassembled WGS sequence"/>
</dbReference>